<dbReference type="Proteomes" id="UP001058974">
    <property type="component" value="Chromosome 4"/>
</dbReference>
<keyword evidence="3" id="KW-0520">NAD</keyword>
<dbReference type="AlphaFoldDB" id="A0A9D4XKM8"/>
<dbReference type="PROSITE" id="PS50104">
    <property type="entry name" value="TIR"/>
    <property type="match status" value="1"/>
</dbReference>
<feature type="domain" description="TIR" evidence="4">
    <location>
        <begin position="14"/>
        <end position="179"/>
    </location>
</feature>
<evidence type="ECO:0000259" key="4">
    <source>
        <dbReference type="PROSITE" id="PS50104"/>
    </source>
</evidence>
<organism evidence="5 6">
    <name type="scientific">Pisum sativum</name>
    <name type="common">Garden pea</name>
    <name type="synonym">Lathyrus oleraceus</name>
    <dbReference type="NCBI Taxonomy" id="3888"/>
    <lineage>
        <taxon>Eukaryota</taxon>
        <taxon>Viridiplantae</taxon>
        <taxon>Streptophyta</taxon>
        <taxon>Embryophyta</taxon>
        <taxon>Tracheophyta</taxon>
        <taxon>Spermatophyta</taxon>
        <taxon>Magnoliopsida</taxon>
        <taxon>eudicotyledons</taxon>
        <taxon>Gunneridae</taxon>
        <taxon>Pentapetalae</taxon>
        <taxon>rosids</taxon>
        <taxon>fabids</taxon>
        <taxon>Fabales</taxon>
        <taxon>Fabaceae</taxon>
        <taxon>Papilionoideae</taxon>
        <taxon>50 kb inversion clade</taxon>
        <taxon>NPAAA clade</taxon>
        <taxon>Hologalegina</taxon>
        <taxon>IRL clade</taxon>
        <taxon>Fabeae</taxon>
        <taxon>Lathyrus</taxon>
    </lineage>
</organism>
<protein>
    <recommendedName>
        <fullName evidence="4">TIR domain-containing protein</fullName>
    </recommendedName>
</protein>
<dbReference type="GO" id="GO:0043531">
    <property type="term" value="F:ADP binding"/>
    <property type="evidence" value="ECO:0007669"/>
    <property type="project" value="InterPro"/>
</dbReference>
<evidence type="ECO:0000256" key="2">
    <source>
        <dbReference type="ARBA" id="ARBA00022737"/>
    </source>
</evidence>
<evidence type="ECO:0000256" key="1">
    <source>
        <dbReference type="ARBA" id="ARBA00022614"/>
    </source>
</evidence>
<dbReference type="PRINTS" id="PR00364">
    <property type="entry name" value="DISEASERSIST"/>
</dbReference>
<dbReference type="SUPFAM" id="SSF52200">
    <property type="entry name" value="Toll/Interleukin receptor TIR domain"/>
    <property type="match status" value="1"/>
</dbReference>
<dbReference type="Gene3D" id="3.40.50.10140">
    <property type="entry name" value="Toll/interleukin-1 receptor homology (TIR) domain"/>
    <property type="match status" value="1"/>
</dbReference>
<gene>
    <name evidence="5" type="ORF">KIW84_046192</name>
</gene>
<accession>A0A9D4XKM8</accession>
<dbReference type="EMBL" id="JAMSHJ010000004">
    <property type="protein sequence ID" value="KAI5423103.1"/>
    <property type="molecule type" value="Genomic_DNA"/>
</dbReference>
<dbReference type="GO" id="GO:0006952">
    <property type="term" value="P:defense response"/>
    <property type="evidence" value="ECO:0007669"/>
    <property type="project" value="InterPro"/>
</dbReference>
<dbReference type="PANTHER" id="PTHR11017">
    <property type="entry name" value="LEUCINE-RICH REPEAT-CONTAINING PROTEIN"/>
    <property type="match status" value="1"/>
</dbReference>
<dbReference type="FunFam" id="3.40.50.10140:FF:000007">
    <property type="entry name" value="Disease resistance protein (TIR-NBS-LRR class)"/>
    <property type="match status" value="1"/>
</dbReference>
<dbReference type="Pfam" id="PF00931">
    <property type="entry name" value="NB-ARC"/>
    <property type="match status" value="1"/>
</dbReference>
<dbReference type="InterPro" id="IPR058192">
    <property type="entry name" value="WHD_ROQ1-like"/>
</dbReference>
<comment type="caution">
    <text evidence="5">The sequence shown here is derived from an EMBL/GenBank/DDBJ whole genome shotgun (WGS) entry which is preliminary data.</text>
</comment>
<evidence type="ECO:0000313" key="5">
    <source>
        <dbReference type="EMBL" id="KAI5423103.1"/>
    </source>
</evidence>
<dbReference type="InterPro" id="IPR035897">
    <property type="entry name" value="Toll_tir_struct_dom_sf"/>
</dbReference>
<dbReference type="Gene3D" id="3.40.50.300">
    <property type="entry name" value="P-loop containing nucleotide triphosphate hydrolases"/>
    <property type="match status" value="1"/>
</dbReference>
<dbReference type="SUPFAM" id="SSF52540">
    <property type="entry name" value="P-loop containing nucleoside triphosphate hydrolases"/>
    <property type="match status" value="1"/>
</dbReference>
<reference evidence="5 6" key="1">
    <citation type="journal article" date="2022" name="Nat. Genet.">
        <title>Improved pea reference genome and pan-genome highlight genomic features and evolutionary characteristics.</title>
        <authorList>
            <person name="Yang T."/>
            <person name="Liu R."/>
            <person name="Luo Y."/>
            <person name="Hu S."/>
            <person name="Wang D."/>
            <person name="Wang C."/>
            <person name="Pandey M.K."/>
            <person name="Ge S."/>
            <person name="Xu Q."/>
            <person name="Li N."/>
            <person name="Li G."/>
            <person name="Huang Y."/>
            <person name="Saxena R.K."/>
            <person name="Ji Y."/>
            <person name="Li M."/>
            <person name="Yan X."/>
            <person name="He Y."/>
            <person name="Liu Y."/>
            <person name="Wang X."/>
            <person name="Xiang C."/>
            <person name="Varshney R.K."/>
            <person name="Ding H."/>
            <person name="Gao S."/>
            <person name="Zong X."/>
        </authorList>
    </citation>
    <scope>NUCLEOTIDE SEQUENCE [LARGE SCALE GENOMIC DNA]</scope>
    <source>
        <strain evidence="5 6">cv. Zhongwan 6</strain>
    </source>
</reference>
<evidence type="ECO:0000313" key="6">
    <source>
        <dbReference type="Proteomes" id="UP001058974"/>
    </source>
</evidence>
<dbReference type="Gene3D" id="1.10.8.430">
    <property type="entry name" value="Helical domain of apoptotic protease-activating factors"/>
    <property type="match status" value="1"/>
</dbReference>
<dbReference type="InterPro" id="IPR044974">
    <property type="entry name" value="Disease_R_plants"/>
</dbReference>
<dbReference type="InterPro" id="IPR002182">
    <property type="entry name" value="NB-ARC"/>
</dbReference>
<dbReference type="InterPro" id="IPR042197">
    <property type="entry name" value="Apaf_helical"/>
</dbReference>
<dbReference type="InterPro" id="IPR000157">
    <property type="entry name" value="TIR_dom"/>
</dbReference>
<dbReference type="SUPFAM" id="SSF52058">
    <property type="entry name" value="L domain-like"/>
    <property type="match status" value="1"/>
</dbReference>
<keyword evidence="2" id="KW-0677">Repeat</keyword>
<keyword evidence="6" id="KW-1185">Reference proteome</keyword>
<dbReference type="PANTHER" id="PTHR11017:SF560">
    <property type="entry name" value="RESISTANCE PROTEIN (TIR-NBS-LRR CLASS), PUTATIVE-RELATED"/>
    <property type="match status" value="1"/>
</dbReference>
<name>A0A9D4XKM8_PEA</name>
<dbReference type="GO" id="GO:0007165">
    <property type="term" value="P:signal transduction"/>
    <property type="evidence" value="ECO:0007669"/>
    <property type="project" value="InterPro"/>
</dbReference>
<evidence type="ECO:0000256" key="3">
    <source>
        <dbReference type="ARBA" id="ARBA00023027"/>
    </source>
</evidence>
<sequence>MKSTSLYSNSNEQWIYDVFINFRGEDTRKNFVSHLHAALANLGVNTFLDSDNLLKEKELRDKLVGAIESSHISIVVFSENYTESSWCLYELEKILECRTTYGHVVFPVFYNIDPSVVRHQTGEFGKALELRAKKMYHGNGVVDALSDWKSLLNQAANLSGWDANNFRIGRLVKDCKTQIVSMTHKILPKGKRVPLLFSIIYAHSVCFVNDYGRNEAELVKSIVKEVLAKLDSSHLSITEYPVGLEPRIQEVIEFIDDQSNIACMAGIWGMGGSGKTTTAKAIYNQIHRKFEDRSFIENIREVCEKDNDGIIRLQEQLLSDVLKVKVKKIHSITSGTTMIEKRLVRKKVLVVLDDVSTFEQIKALCGNRKWFASGSVLIVTTRDVHLLKLLKVAHVCTMKEMDEDDSLELFCWHAFREPIPRKYFGKLSRNVVAYCGGLPLALEVLGSYLYERTIREWESVLSKLERIPNDQVQEKLKISYDGLEDDMEKDIFLDICCFFIGKDRAYVAKILNGCGLYADIGITVLVERSLVKVEKNNKLGMHDLLRDMGREIVRQSSAKNSGNRSRLWFHEDVHDVLTKNMGTETVEGLVFKSQRTDRVCFNTNSFKEMKKLRLLQLDSVDLIGDYGCLSNQLRWVKWQGFTSFNYIPDDFYQRNLVAIDLKHSNITQVWNEMMLLEKLEILNLSHCKYLRNSPDFSKLPNLEKLIMKDCPNLSDIHPSVGDLNRLVLINLKDCTSLNNLPKKIYQLKSLKTLILSGCSMIDNLEEEVVQMESLTTLIAKDTGVKEVPYSIVRSKNIAYISLCGFEGLARDVFPSLIWSWMSPTMNPLPRISPFGNMALSVASINVQNNNLGFLSPMVRSLSQLRTVCIQCRSKIQLTQELQRILDDQYDVNLPKSETSNESQISNLSSRSLLIRMGSCHIGIDTLGKSISQGLTAIDSSDFFLPGGNYHSWLAYKGKGPSALFEVPDHQTNGIILRVVYSSISENMGVECLTSFLIINYTKCTVKIYKRDTVMSFNSEDWKGLTSNLVPGDEVEIFLVFGHGLIVKEIAVYLIYDQSISVEVDLSEEVKLQPWPKVDMQPSLNVKAEASTDAKTSFQKFKESIFTRLPKIMRTCLGLNEHGD</sequence>
<dbReference type="Pfam" id="PF01582">
    <property type="entry name" value="TIR"/>
    <property type="match status" value="1"/>
</dbReference>
<dbReference type="Gene3D" id="3.80.10.10">
    <property type="entry name" value="Ribonuclease Inhibitor"/>
    <property type="match status" value="1"/>
</dbReference>
<dbReference type="InterPro" id="IPR032675">
    <property type="entry name" value="LRR_dom_sf"/>
</dbReference>
<dbReference type="SMART" id="SM00255">
    <property type="entry name" value="TIR"/>
    <property type="match status" value="1"/>
</dbReference>
<keyword evidence="1" id="KW-0433">Leucine-rich repeat</keyword>
<dbReference type="InterPro" id="IPR027417">
    <property type="entry name" value="P-loop_NTPase"/>
</dbReference>
<dbReference type="Pfam" id="PF23282">
    <property type="entry name" value="WHD_ROQ1"/>
    <property type="match status" value="1"/>
</dbReference>
<dbReference type="Gramene" id="Psat04G0619200-T1">
    <property type="protein sequence ID" value="KAI5423103.1"/>
    <property type="gene ID" value="KIW84_046192"/>
</dbReference>
<proteinExistence type="predicted"/>